<evidence type="ECO:0000256" key="1">
    <source>
        <dbReference type="SAM" id="SignalP"/>
    </source>
</evidence>
<keyword evidence="1" id="KW-0732">Signal</keyword>
<protein>
    <recommendedName>
        <fullName evidence="4">Sensor of ECF-type sigma factor</fullName>
    </recommendedName>
</protein>
<name>A0A7K1Y5I9_9SPHI</name>
<reference evidence="2 3" key="1">
    <citation type="submission" date="2019-11" db="EMBL/GenBank/DDBJ databases">
        <title>Pedobacter sp. HMF7056 Genome sequencing and assembly.</title>
        <authorList>
            <person name="Kang H."/>
            <person name="Kim H."/>
            <person name="Joh K."/>
        </authorList>
    </citation>
    <scope>NUCLEOTIDE SEQUENCE [LARGE SCALE GENOMIC DNA]</scope>
    <source>
        <strain evidence="2 3">HMF7056</strain>
    </source>
</reference>
<comment type="caution">
    <text evidence="2">The sequence shown here is derived from an EMBL/GenBank/DDBJ whole genome shotgun (WGS) entry which is preliminary data.</text>
</comment>
<dbReference type="EMBL" id="WVHS01000007">
    <property type="protein sequence ID" value="MXV17966.1"/>
    <property type="molecule type" value="Genomic_DNA"/>
</dbReference>
<proteinExistence type="predicted"/>
<gene>
    <name evidence="2" type="ORF">GS398_21905</name>
</gene>
<feature type="signal peptide" evidence="1">
    <location>
        <begin position="1"/>
        <end position="20"/>
    </location>
</feature>
<sequence length="139" mass="16395">MKKLIIISYISILCGSVAFAQRPLQNARKNVEAAHIGWITRQLDLTAEEATAFWPVYNSYQKELEALNRQKRQERLNGKKESAAGPDDELEFDTQILDLKKRYRKEFARVLPEQKVSLFFKAEREFREQLIKQLRNRKP</sequence>
<evidence type="ECO:0000313" key="2">
    <source>
        <dbReference type="EMBL" id="MXV17966.1"/>
    </source>
</evidence>
<dbReference type="AlphaFoldDB" id="A0A7K1Y5I9"/>
<dbReference type="Proteomes" id="UP000451233">
    <property type="component" value="Unassembled WGS sequence"/>
</dbReference>
<evidence type="ECO:0008006" key="4">
    <source>
        <dbReference type="Google" id="ProtNLM"/>
    </source>
</evidence>
<dbReference type="RefSeq" id="WP_160908971.1">
    <property type="nucleotide sequence ID" value="NZ_WVHS01000007.1"/>
</dbReference>
<feature type="chain" id="PRO_5029617096" description="Sensor of ECF-type sigma factor" evidence="1">
    <location>
        <begin position="21"/>
        <end position="139"/>
    </location>
</feature>
<accession>A0A7K1Y5I9</accession>
<keyword evidence="3" id="KW-1185">Reference proteome</keyword>
<organism evidence="2 3">
    <name type="scientific">Hufsiella ginkgonis</name>
    <dbReference type="NCBI Taxonomy" id="2695274"/>
    <lineage>
        <taxon>Bacteria</taxon>
        <taxon>Pseudomonadati</taxon>
        <taxon>Bacteroidota</taxon>
        <taxon>Sphingobacteriia</taxon>
        <taxon>Sphingobacteriales</taxon>
        <taxon>Sphingobacteriaceae</taxon>
        <taxon>Hufsiella</taxon>
    </lineage>
</organism>
<evidence type="ECO:0000313" key="3">
    <source>
        <dbReference type="Proteomes" id="UP000451233"/>
    </source>
</evidence>